<comment type="caution">
    <text evidence="1">The sequence shown here is derived from an EMBL/GenBank/DDBJ whole genome shotgun (WGS) entry which is preliminary data.</text>
</comment>
<proteinExistence type="predicted"/>
<gene>
    <name evidence="1" type="ORF">JHE00_23115</name>
</gene>
<dbReference type="Proteomes" id="UP000635245">
    <property type="component" value="Unassembled WGS sequence"/>
</dbReference>
<reference evidence="1" key="1">
    <citation type="submission" date="2020-12" db="EMBL/GenBank/DDBJ databases">
        <title>Prauserella sp. ASG 168, a novel actinomycete isolated from cave rock.</title>
        <authorList>
            <person name="Suriyachadkun C."/>
        </authorList>
    </citation>
    <scope>NUCLEOTIDE SEQUENCE</scope>
    <source>
        <strain evidence="1">ASG 168</strain>
    </source>
</reference>
<evidence type="ECO:0000313" key="2">
    <source>
        <dbReference type="Proteomes" id="UP000635245"/>
    </source>
</evidence>
<evidence type="ECO:0000313" key="1">
    <source>
        <dbReference type="EMBL" id="MBK1787226.1"/>
    </source>
</evidence>
<protein>
    <submittedName>
        <fullName evidence="1">Uncharacterized protein</fullName>
    </submittedName>
</protein>
<dbReference type="RefSeq" id="WP_200321623.1">
    <property type="nucleotide sequence ID" value="NZ_JAENJH010000006.1"/>
</dbReference>
<keyword evidence="2" id="KW-1185">Reference proteome</keyword>
<sequence>MSKCTKCGDKGLDSGMTLCDPCLREIGSALQELERQGVDLLDPDDPANPLGRP</sequence>
<dbReference type="EMBL" id="JAENJH010000006">
    <property type="protein sequence ID" value="MBK1787226.1"/>
    <property type="molecule type" value="Genomic_DNA"/>
</dbReference>
<organism evidence="1 2">
    <name type="scientific">Prauserella cavernicola</name>
    <dbReference type="NCBI Taxonomy" id="2800127"/>
    <lineage>
        <taxon>Bacteria</taxon>
        <taxon>Bacillati</taxon>
        <taxon>Actinomycetota</taxon>
        <taxon>Actinomycetes</taxon>
        <taxon>Pseudonocardiales</taxon>
        <taxon>Pseudonocardiaceae</taxon>
        <taxon>Prauserella</taxon>
    </lineage>
</organism>
<accession>A0A934V3F5</accession>
<name>A0A934V3F5_9PSEU</name>
<dbReference type="AlphaFoldDB" id="A0A934V3F5"/>